<gene>
    <name evidence="1" type="ORF">REB14_15295</name>
</gene>
<comment type="caution">
    <text evidence="1">The sequence shown here is derived from an EMBL/GenBank/DDBJ whole genome shotgun (WGS) entry which is preliminary data.</text>
</comment>
<sequence length="70" mass="7558">MKKIKLQKVHLDVAKPLSRTELKNVFGGSVPTSPQYNDGSSYMCCNRNGCSTCVNNAIPACVEGAWPVPC</sequence>
<evidence type="ECO:0000313" key="1">
    <source>
        <dbReference type="EMBL" id="MDR4953542.1"/>
    </source>
</evidence>
<dbReference type="RefSeq" id="WP_079240278.1">
    <property type="nucleotide sequence ID" value="NZ_JAVIXS010000014.1"/>
</dbReference>
<dbReference type="Proteomes" id="UP001260959">
    <property type="component" value="Unassembled WGS sequence"/>
</dbReference>
<proteinExistence type="predicted"/>
<evidence type="ECO:0008006" key="3">
    <source>
        <dbReference type="Google" id="ProtNLM"/>
    </source>
</evidence>
<organism evidence="1 2">
    <name type="scientific">Chryseobacterium metallicongregator</name>
    <dbReference type="NCBI Taxonomy" id="3073042"/>
    <lineage>
        <taxon>Bacteria</taxon>
        <taxon>Pseudomonadati</taxon>
        <taxon>Bacteroidota</taxon>
        <taxon>Flavobacteriia</taxon>
        <taxon>Flavobacteriales</taxon>
        <taxon>Weeksellaceae</taxon>
        <taxon>Chryseobacterium group</taxon>
        <taxon>Chryseobacterium</taxon>
    </lineage>
</organism>
<protein>
    <recommendedName>
        <fullName evidence="3">Natural product</fullName>
    </recommendedName>
</protein>
<accession>A0ABU1E7A4</accession>
<reference evidence="1 2" key="1">
    <citation type="submission" date="2023-08" db="EMBL/GenBank/DDBJ databases">
        <authorList>
            <person name="Maltman C."/>
        </authorList>
    </citation>
    <scope>NUCLEOTIDE SEQUENCE [LARGE SCALE GENOMIC DNA]</scope>
    <source>
        <strain evidence="1 2">ES2</strain>
    </source>
</reference>
<evidence type="ECO:0000313" key="2">
    <source>
        <dbReference type="Proteomes" id="UP001260959"/>
    </source>
</evidence>
<name>A0ABU1E7A4_9FLAO</name>
<dbReference type="EMBL" id="JAVIXS010000014">
    <property type="protein sequence ID" value="MDR4953542.1"/>
    <property type="molecule type" value="Genomic_DNA"/>
</dbReference>
<keyword evidence="2" id="KW-1185">Reference proteome</keyword>